<dbReference type="Gene3D" id="1.50.10.140">
    <property type="match status" value="1"/>
</dbReference>
<dbReference type="STRING" id="858640.A3K86_14600"/>
<dbReference type="InterPro" id="IPR021478">
    <property type="entry name" value="DUF3131"/>
</dbReference>
<dbReference type="AlphaFoldDB" id="A0A178K942"/>
<evidence type="ECO:0000259" key="2">
    <source>
        <dbReference type="Pfam" id="PF11329"/>
    </source>
</evidence>
<gene>
    <name evidence="3" type="ORF">A3K86_14600</name>
</gene>
<evidence type="ECO:0000313" key="4">
    <source>
        <dbReference type="Proteomes" id="UP000078503"/>
    </source>
</evidence>
<proteinExistence type="predicted"/>
<name>A0A178K942_9GAMM</name>
<accession>A0A178K942</accession>
<feature type="domain" description="DUF3131" evidence="2">
    <location>
        <begin position="106"/>
        <end position="460"/>
    </location>
</feature>
<organism evidence="3 4">
    <name type="scientific">Photobacterium jeanii</name>
    <dbReference type="NCBI Taxonomy" id="858640"/>
    <lineage>
        <taxon>Bacteria</taxon>
        <taxon>Pseudomonadati</taxon>
        <taxon>Pseudomonadota</taxon>
        <taxon>Gammaproteobacteria</taxon>
        <taxon>Vibrionales</taxon>
        <taxon>Vibrionaceae</taxon>
        <taxon>Photobacterium</taxon>
    </lineage>
</organism>
<evidence type="ECO:0000256" key="1">
    <source>
        <dbReference type="SAM" id="SignalP"/>
    </source>
</evidence>
<reference evidence="3 4" key="1">
    <citation type="submission" date="2016-03" db="EMBL/GenBank/DDBJ databases">
        <title>Photobacterium proteolyticum sp. nov. a protease producing bacterium isolated from ocean sediments of Laizhou Bay.</title>
        <authorList>
            <person name="Li Y."/>
        </authorList>
    </citation>
    <scope>NUCLEOTIDE SEQUENCE [LARGE SCALE GENOMIC DNA]</scope>
    <source>
        <strain evidence="3 4">R-40508</strain>
    </source>
</reference>
<keyword evidence="1" id="KW-0732">Signal</keyword>
<dbReference type="Pfam" id="PF11329">
    <property type="entry name" value="DUF3131"/>
    <property type="match status" value="1"/>
</dbReference>
<protein>
    <recommendedName>
        <fullName evidence="2">DUF3131 domain-containing protein</fullName>
    </recommendedName>
</protein>
<sequence>MLAACLLSVSHLAFAQTATSESSATEQTAQPEAPSFFGGRAVTQAQDNSEAPVIEFQRRSIAPAIPVELPTKTAQLQQKNKTINPLTAEPEGSAIELSREDLLLLKKARYYIDRNWNDNTGLIDSVQGYSHATMWDVGSSIGAILALEHLGQYNEEKANAMLEKTIATLASFPLYRDKLPNRQYNTKTGNPSGSYSTNSTNGDGWSALDIGRLLIWLTITAEYKPELKPKITALLSTWDLERSVYKGTLYGEQKYKSSTSYRQEGRLGYLQYAAQGFAMQHLNVDEALGPKYSQQVFVDDYLLFIDIRNLPYFTTDPYVLQAIELGSHDVWWNQLDSLYEVQRDRYDHTRKLTIFAEDSLSQRPWFAYNNVHFYGKNWLSTSAGGKPIENGQMFSNKVAFGLSMLFKDSFSRLLYNTVVNNSVDHRSIPTGLYKPNSPNTAYNINTNSLILVSLWYKKRGYRPIWRYEAPLPLSESELAKSNK</sequence>
<feature type="chain" id="PRO_5012068375" description="DUF3131 domain-containing protein" evidence="1">
    <location>
        <begin position="16"/>
        <end position="483"/>
    </location>
</feature>
<keyword evidence="4" id="KW-1185">Reference proteome</keyword>
<dbReference type="EMBL" id="LVHF01000028">
    <property type="protein sequence ID" value="OAN13848.1"/>
    <property type="molecule type" value="Genomic_DNA"/>
</dbReference>
<feature type="signal peptide" evidence="1">
    <location>
        <begin position="1"/>
        <end position="15"/>
    </location>
</feature>
<comment type="caution">
    <text evidence="3">The sequence shown here is derived from an EMBL/GenBank/DDBJ whole genome shotgun (WGS) entry which is preliminary data.</text>
</comment>
<evidence type="ECO:0000313" key="3">
    <source>
        <dbReference type="EMBL" id="OAN13848.1"/>
    </source>
</evidence>
<dbReference type="Proteomes" id="UP000078503">
    <property type="component" value="Unassembled WGS sequence"/>
</dbReference>